<keyword evidence="4 6" id="KW-0732">Signal</keyword>
<accession>A0ABZ2PKJ7</accession>
<feature type="region of interest" description="Disordered" evidence="5">
    <location>
        <begin position="297"/>
        <end position="340"/>
    </location>
</feature>
<feature type="signal peptide" evidence="6">
    <location>
        <begin position="1"/>
        <end position="26"/>
    </location>
</feature>
<evidence type="ECO:0000256" key="3">
    <source>
        <dbReference type="ARBA" id="ARBA00022448"/>
    </source>
</evidence>
<feature type="domain" description="Fe/B12 periplasmic-binding" evidence="7">
    <location>
        <begin position="57"/>
        <end position="330"/>
    </location>
</feature>
<protein>
    <submittedName>
        <fullName evidence="8">ABC transporter substrate-binding protein</fullName>
    </submittedName>
</protein>
<keyword evidence="9" id="KW-1185">Reference proteome</keyword>
<dbReference type="PROSITE" id="PS51257">
    <property type="entry name" value="PROKAR_LIPOPROTEIN"/>
    <property type="match status" value="1"/>
</dbReference>
<evidence type="ECO:0000259" key="7">
    <source>
        <dbReference type="PROSITE" id="PS50983"/>
    </source>
</evidence>
<gene>
    <name evidence="8" type="ORF">WDS16_03620</name>
</gene>
<evidence type="ECO:0000256" key="1">
    <source>
        <dbReference type="ARBA" id="ARBA00004196"/>
    </source>
</evidence>
<dbReference type="Gene3D" id="3.40.50.1980">
    <property type="entry name" value="Nitrogenase molybdenum iron protein domain"/>
    <property type="match status" value="2"/>
</dbReference>
<organism evidence="8 9">
    <name type="scientific">Rhodococcus sovatensis</name>
    <dbReference type="NCBI Taxonomy" id="1805840"/>
    <lineage>
        <taxon>Bacteria</taxon>
        <taxon>Bacillati</taxon>
        <taxon>Actinomycetota</taxon>
        <taxon>Actinomycetes</taxon>
        <taxon>Mycobacteriales</taxon>
        <taxon>Nocardiaceae</taxon>
        <taxon>Rhodococcus</taxon>
    </lineage>
</organism>
<keyword evidence="3" id="KW-0813">Transport</keyword>
<feature type="chain" id="PRO_5047117826" evidence="6">
    <location>
        <begin position="27"/>
        <end position="361"/>
    </location>
</feature>
<dbReference type="RefSeq" id="WP_338890561.1">
    <property type="nucleotide sequence ID" value="NZ_CP147846.1"/>
</dbReference>
<evidence type="ECO:0000256" key="5">
    <source>
        <dbReference type="SAM" id="MobiDB-lite"/>
    </source>
</evidence>
<proteinExistence type="inferred from homology"/>
<dbReference type="InterPro" id="IPR051313">
    <property type="entry name" value="Bact_iron-sidero_bind"/>
</dbReference>
<evidence type="ECO:0000256" key="4">
    <source>
        <dbReference type="ARBA" id="ARBA00022729"/>
    </source>
</evidence>
<dbReference type="SUPFAM" id="SSF53807">
    <property type="entry name" value="Helical backbone' metal receptor"/>
    <property type="match status" value="1"/>
</dbReference>
<dbReference type="Proteomes" id="UP001432000">
    <property type="component" value="Chromosome"/>
</dbReference>
<dbReference type="PANTHER" id="PTHR30532">
    <property type="entry name" value="IRON III DICITRATE-BINDING PERIPLASMIC PROTEIN"/>
    <property type="match status" value="1"/>
</dbReference>
<evidence type="ECO:0000256" key="6">
    <source>
        <dbReference type="SAM" id="SignalP"/>
    </source>
</evidence>
<dbReference type="InterPro" id="IPR002491">
    <property type="entry name" value="ABC_transptr_periplasmic_BD"/>
</dbReference>
<evidence type="ECO:0000313" key="8">
    <source>
        <dbReference type="EMBL" id="WXG69655.1"/>
    </source>
</evidence>
<feature type="compositionally biased region" description="Low complexity" evidence="5">
    <location>
        <begin position="302"/>
        <end position="315"/>
    </location>
</feature>
<reference evidence="8 9" key="1">
    <citation type="submission" date="2024-03" db="EMBL/GenBank/DDBJ databases">
        <title>Natural products discovery in diverse microorganisms through a two-stage MS feature dereplication strategy.</title>
        <authorList>
            <person name="Zhang R."/>
        </authorList>
    </citation>
    <scope>NUCLEOTIDE SEQUENCE [LARGE SCALE GENOMIC DNA]</scope>
    <source>
        <strain evidence="8 9">18930</strain>
    </source>
</reference>
<comment type="subcellular location">
    <subcellularLocation>
        <location evidence="1">Cell envelope</location>
    </subcellularLocation>
</comment>
<dbReference type="EMBL" id="CP147846">
    <property type="protein sequence ID" value="WXG69655.1"/>
    <property type="molecule type" value="Genomic_DNA"/>
</dbReference>
<dbReference type="Pfam" id="PF01497">
    <property type="entry name" value="Peripla_BP_2"/>
    <property type="match status" value="1"/>
</dbReference>
<evidence type="ECO:0000256" key="2">
    <source>
        <dbReference type="ARBA" id="ARBA00008814"/>
    </source>
</evidence>
<dbReference type="PROSITE" id="PS50983">
    <property type="entry name" value="FE_B12_PBP"/>
    <property type="match status" value="1"/>
</dbReference>
<dbReference type="PANTHER" id="PTHR30532:SF24">
    <property type="entry name" value="FERRIC ENTEROBACTIN-BINDING PERIPLASMIC PROTEIN FEPB"/>
    <property type="match status" value="1"/>
</dbReference>
<comment type="similarity">
    <text evidence="2">Belongs to the bacterial solute-binding protein 8 family.</text>
</comment>
<sequence length="361" mass="37685">MRKSPSLFGVLLVGMTLAAGCSGADAGSPDTSEATGAFPVTIEHVFGSTTVPEKPERIVALGVSDADVVLALGQVPVGNTGFAFYETGLGPWAEGLAGDAELTRIQSDSEPNLEQIAGLAPDLILGLAAGFDEQMYGKLSEIAPTIARPQGTAAYAVPRAQATDTIATALGVPEKGAELNVQTDQLIADTVAKYPEFAGKTGVAVMSYDGVYAGFLPGDGRGQFLTGLGFTIPDEVTSRDTGDTFYVEVSAENVNLLDADVMLVLARTRTSTSSPRTRLSRTPRLGAMEQSFLRRSISAMQSPTTRSCRSPTRSTTSHRESQTRSGNQRLLSGPASGHTGRSITQLGTLVSPNNVSACPVQ</sequence>
<name>A0ABZ2PKJ7_9NOCA</name>
<evidence type="ECO:0000313" key="9">
    <source>
        <dbReference type="Proteomes" id="UP001432000"/>
    </source>
</evidence>